<evidence type="ECO:0000256" key="1">
    <source>
        <dbReference type="SAM" id="MobiDB-lite"/>
    </source>
</evidence>
<name>A0ABQ2LW55_9ACTN</name>
<keyword evidence="3" id="KW-1185">Reference proteome</keyword>
<dbReference type="EMBL" id="BMNG01000005">
    <property type="protein sequence ID" value="GGO43542.1"/>
    <property type="molecule type" value="Genomic_DNA"/>
</dbReference>
<evidence type="ECO:0000313" key="2">
    <source>
        <dbReference type="EMBL" id="GGO43542.1"/>
    </source>
</evidence>
<reference evidence="3" key="1">
    <citation type="journal article" date="2019" name="Int. J. Syst. Evol. Microbiol.">
        <title>The Global Catalogue of Microorganisms (GCM) 10K type strain sequencing project: providing services to taxonomists for standard genome sequencing and annotation.</title>
        <authorList>
            <consortium name="The Broad Institute Genomics Platform"/>
            <consortium name="The Broad Institute Genome Sequencing Center for Infectious Disease"/>
            <person name="Wu L."/>
            <person name="Ma J."/>
        </authorList>
    </citation>
    <scope>NUCLEOTIDE SEQUENCE [LARGE SCALE GENOMIC DNA]</scope>
    <source>
        <strain evidence="3">CGMCC 4.7349</strain>
    </source>
</reference>
<evidence type="ECO:0000313" key="3">
    <source>
        <dbReference type="Proteomes" id="UP000656881"/>
    </source>
</evidence>
<comment type="caution">
    <text evidence="2">The sequence shown here is derived from an EMBL/GenBank/DDBJ whole genome shotgun (WGS) entry which is preliminary data.</text>
</comment>
<dbReference type="Proteomes" id="UP000656881">
    <property type="component" value="Unassembled WGS sequence"/>
</dbReference>
<feature type="region of interest" description="Disordered" evidence="1">
    <location>
        <begin position="85"/>
        <end position="117"/>
    </location>
</feature>
<gene>
    <name evidence="2" type="ORF">GCM10012286_27660</name>
</gene>
<proteinExistence type="predicted"/>
<protein>
    <submittedName>
        <fullName evidence="2">Uncharacterized protein</fullName>
    </submittedName>
</protein>
<accession>A0ABQ2LW55</accession>
<sequence length="117" mass="12059">MGGGRGRLGGFSGFSGLGGFSGFSRGFGGGRGCGRSRSFGRGSRHSLNYGAGVGAGGLRDGLGVTGSNLVLDDRLQDRYSLRPGLRSAHRTRPAQWPYGGHSAPGRRLPWPVPGFGP</sequence>
<organism evidence="2 3">
    <name type="scientific">Streptomyces lasiicapitis</name>
    <dbReference type="NCBI Taxonomy" id="1923961"/>
    <lineage>
        <taxon>Bacteria</taxon>
        <taxon>Bacillati</taxon>
        <taxon>Actinomycetota</taxon>
        <taxon>Actinomycetes</taxon>
        <taxon>Kitasatosporales</taxon>
        <taxon>Streptomycetaceae</taxon>
        <taxon>Streptomyces</taxon>
    </lineage>
</organism>